<dbReference type="Proteomes" id="UP001222770">
    <property type="component" value="Unassembled WGS sequence"/>
</dbReference>
<dbReference type="PANTHER" id="PTHR43574">
    <property type="entry name" value="EPIMERASE-RELATED"/>
    <property type="match status" value="1"/>
</dbReference>
<dbReference type="EMBL" id="JAROCY010000005">
    <property type="protein sequence ID" value="MDF8332829.1"/>
    <property type="molecule type" value="Genomic_DNA"/>
</dbReference>
<gene>
    <name evidence="2" type="ORF">POM99_06435</name>
</gene>
<dbReference type="InterPro" id="IPR036291">
    <property type="entry name" value="NAD(P)-bd_dom_sf"/>
</dbReference>
<evidence type="ECO:0000313" key="2">
    <source>
        <dbReference type="EMBL" id="MDF8332829.1"/>
    </source>
</evidence>
<dbReference type="SUPFAM" id="SSF51735">
    <property type="entry name" value="NAD(P)-binding Rossmann-fold domains"/>
    <property type="match status" value="1"/>
</dbReference>
<evidence type="ECO:0000256" key="1">
    <source>
        <dbReference type="ARBA" id="ARBA00023027"/>
    </source>
</evidence>
<proteinExistence type="predicted"/>
<name>A0ABT6CFX7_9SPHN</name>
<comment type="caution">
    <text evidence="2">The sequence shown here is derived from an EMBL/GenBank/DDBJ whole genome shotgun (WGS) entry which is preliminary data.</text>
</comment>
<dbReference type="Gene3D" id="3.40.50.720">
    <property type="entry name" value="NAD(P)-binding Rossmann-like Domain"/>
    <property type="match status" value="1"/>
</dbReference>
<sequence length="283" mass="29775">MGVRLFVFGLGYSAQVLADRLRAQGWQVRATGRAGDTDFADDAAVGAALGWASHVLSSVPPAREGGDPVLERHGAAMQGCAAQWIGYLSATGVYGDTQGAWVDEGAPVGGGRRTARVEADLAWQALDPRVRVFRLPGIYGPGRSALDRVAQGTAHRIDLPGQVFSRVHVADIAGGVIAGMAGPPGVYNLSDDEPCTQNAVIEEAARLLGVEPPPLQTVQEAGLSPMARAFYAENRRVANGKARRVLGWRPLYPTYREGLRALSATTRPAIATAAPAAASTDQR</sequence>
<accession>A0ABT6CFX7</accession>
<protein>
    <submittedName>
        <fullName evidence="2">SDR family NAD(P)-dependent oxidoreductase</fullName>
    </submittedName>
</protein>
<keyword evidence="1" id="KW-0520">NAD</keyword>
<keyword evidence="3" id="KW-1185">Reference proteome</keyword>
<evidence type="ECO:0000313" key="3">
    <source>
        <dbReference type="Proteomes" id="UP001222770"/>
    </source>
</evidence>
<reference evidence="2 3" key="1">
    <citation type="submission" date="2023-03" db="EMBL/GenBank/DDBJ databases">
        <title>Novosphingobium cyanobacteriorum sp. nov., isolated from a eutrophic reservoir during the Microcystis bloom period.</title>
        <authorList>
            <person name="Kang M."/>
            <person name="Le V."/>
            <person name="Ko S.-R."/>
            <person name="Lee S.-A."/>
            <person name="Ahn C.-Y."/>
        </authorList>
    </citation>
    <scope>NUCLEOTIDE SEQUENCE [LARGE SCALE GENOMIC DNA]</scope>
    <source>
        <strain evidence="2 3">HBC54</strain>
    </source>
</reference>
<organism evidence="2 3">
    <name type="scientific">Novosphingobium cyanobacteriorum</name>
    <dbReference type="NCBI Taxonomy" id="3024215"/>
    <lineage>
        <taxon>Bacteria</taxon>
        <taxon>Pseudomonadati</taxon>
        <taxon>Pseudomonadota</taxon>
        <taxon>Alphaproteobacteria</taxon>
        <taxon>Sphingomonadales</taxon>
        <taxon>Sphingomonadaceae</taxon>
        <taxon>Novosphingobium</taxon>
    </lineage>
</organism>